<evidence type="ECO:0000313" key="6">
    <source>
        <dbReference type="Proteomes" id="UP000036681"/>
    </source>
</evidence>
<proteinExistence type="inferred from homology"/>
<name>A0A0M3IJ04_ASCLU</name>
<feature type="signal peptide" evidence="5">
    <location>
        <begin position="1"/>
        <end position="17"/>
    </location>
</feature>
<evidence type="ECO:0000256" key="4">
    <source>
        <dbReference type="ARBA" id="ARBA00022729"/>
    </source>
</evidence>
<evidence type="ECO:0000256" key="2">
    <source>
        <dbReference type="ARBA" id="ARBA00010112"/>
    </source>
</evidence>
<dbReference type="InterPro" id="IPR001534">
    <property type="entry name" value="Transthyretin-like"/>
</dbReference>
<dbReference type="Gene3D" id="2.60.40.3330">
    <property type="match status" value="1"/>
</dbReference>
<organism evidence="6 7">
    <name type="scientific">Ascaris lumbricoides</name>
    <name type="common">Giant roundworm</name>
    <dbReference type="NCBI Taxonomy" id="6252"/>
    <lineage>
        <taxon>Eukaryota</taxon>
        <taxon>Metazoa</taxon>
        <taxon>Ecdysozoa</taxon>
        <taxon>Nematoda</taxon>
        <taxon>Chromadorea</taxon>
        <taxon>Rhabditida</taxon>
        <taxon>Spirurina</taxon>
        <taxon>Ascaridomorpha</taxon>
        <taxon>Ascaridoidea</taxon>
        <taxon>Ascarididae</taxon>
        <taxon>Ascaris</taxon>
    </lineage>
</organism>
<evidence type="ECO:0000256" key="1">
    <source>
        <dbReference type="ARBA" id="ARBA00004613"/>
    </source>
</evidence>
<dbReference type="PANTHER" id="PTHR21700">
    <property type="entry name" value="TRANSTHYRETIN-LIKE FAMILY PROTEIN-RELATED"/>
    <property type="match status" value="1"/>
</dbReference>
<comment type="similarity">
    <text evidence="2">Belongs to the nematode transthyretin-like family.</text>
</comment>
<dbReference type="WBParaSite" id="ALUE_0001858001-mRNA-1">
    <property type="protein sequence ID" value="ALUE_0001858001-mRNA-1"/>
    <property type="gene ID" value="ALUE_0001858001"/>
</dbReference>
<dbReference type="GO" id="GO:0009986">
    <property type="term" value="C:cell surface"/>
    <property type="evidence" value="ECO:0007669"/>
    <property type="project" value="InterPro"/>
</dbReference>
<dbReference type="AlphaFoldDB" id="A0A0M3IJ04"/>
<keyword evidence="4 5" id="KW-0732">Signal</keyword>
<dbReference type="GO" id="GO:0005576">
    <property type="term" value="C:extracellular region"/>
    <property type="evidence" value="ECO:0007669"/>
    <property type="project" value="UniProtKB-SubCell"/>
</dbReference>
<dbReference type="InterPro" id="IPR038479">
    <property type="entry name" value="Transthyretin-like_sf"/>
</dbReference>
<evidence type="ECO:0000256" key="3">
    <source>
        <dbReference type="ARBA" id="ARBA00022525"/>
    </source>
</evidence>
<dbReference type="Proteomes" id="UP000036681">
    <property type="component" value="Unplaced"/>
</dbReference>
<keyword evidence="3" id="KW-0964">Secreted</keyword>
<comment type="subcellular location">
    <subcellularLocation>
        <location evidence="1">Secreted</location>
    </subcellularLocation>
</comment>
<dbReference type="Pfam" id="PF01060">
    <property type="entry name" value="TTR-52"/>
    <property type="match status" value="1"/>
</dbReference>
<evidence type="ECO:0000313" key="7">
    <source>
        <dbReference type="WBParaSite" id="ALUE_0001858001-mRNA-1"/>
    </source>
</evidence>
<accession>A0A0M3IJ04</accession>
<sequence length="138" mass="15094">MIYSGIIIVAFITACSAFRQQSVGVKGQLMCGDKPATGELLKLFNHNTVGSDDQLASTKTDKQGNYTIEGGIGAILSMDVQLKIYTNCNDGIMPCKREITFGIPSDYVTRSEKVKTYFNGGSLNLQFKFKDESRSCLS</sequence>
<feature type="chain" id="PRO_5005657000" evidence="5">
    <location>
        <begin position="18"/>
        <end position="138"/>
    </location>
</feature>
<reference evidence="7" key="1">
    <citation type="submission" date="2017-02" db="UniProtKB">
        <authorList>
            <consortium name="WormBaseParasite"/>
        </authorList>
    </citation>
    <scope>IDENTIFICATION</scope>
</reference>
<dbReference type="PANTHER" id="PTHR21700:SF112">
    <property type="entry name" value="TRANSTHYRETIN-RELATED FAMILY DOMAIN"/>
    <property type="match status" value="1"/>
</dbReference>
<protein>
    <submittedName>
        <fullName evidence="7">Transthyretin-like family protein</fullName>
    </submittedName>
</protein>
<keyword evidence="6" id="KW-1185">Reference proteome</keyword>
<evidence type="ECO:0000256" key="5">
    <source>
        <dbReference type="SAM" id="SignalP"/>
    </source>
</evidence>